<dbReference type="Proteomes" id="UP000887574">
    <property type="component" value="Unplaced"/>
</dbReference>
<dbReference type="GO" id="GO:0005509">
    <property type="term" value="F:calcium ion binding"/>
    <property type="evidence" value="ECO:0007669"/>
    <property type="project" value="UniProtKB-UniRule"/>
</dbReference>
<dbReference type="Gene3D" id="2.60.40.60">
    <property type="entry name" value="Cadherins"/>
    <property type="match status" value="1"/>
</dbReference>
<organism evidence="3 4">
    <name type="scientific">Ditylenchus dipsaci</name>
    <dbReference type="NCBI Taxonomy" id="166011"/>
    <lineage>
        <taxon>Eukaryota</taxon>
        <taxon>Metazoa</taxon>
        <taxon>Ecdysozoa</taxon>
        <taxon>Nematoda</taxon>
        <taxon>Chromadorea</taxon>
        <taxon>Rhabditida</taxon>
        <taxon>Tylenchina</taxon>
        <taxon>Tylenchomorpha</taxon>
        <taxon>Sphaerularioidea</taxon>
        <taxon>Anguinidae</taxon>
        <taxon>Anguininae</taxon>
        <taxon>Ditylenchus</taxon>
    </lineage>
</organism>
<dbReference type="PROSITE" id="PS50268">
    <property type="entry name" value="CADHERIN_2"/>
    <property type="match status" value="1"/>
</dbReference>
<keyword evidence="3" id="KW-1185">Reference proteome</keyword>
<dbReference type="GO" id="GO:0007156">
    <property type="term" value="P:homophilic cell adhesion via plasma membrane adhesion molecules"/>
    <property type="evidence" value="ECO:0007669"/>
    <property type="project" value="InterPro"/>
</dbReference>
<accession>A0A915CVR1</accession>
<dbReference type="SUPFAM" id="SSF49313">
    <property type="entry name" value="Cadherin-like"/>
    <property type="match status" value="1"/>
</dbReference>
<dbReference type="WBParaSite" id="jg13170">
    <property type="protein sequence ID" value="jg13170"/>
    <property type="gene ID" value="jg13170"/>
</dbReference>
<keyword evidence="1" id="KW-0106">Calcium</keyword>
<evidence type="ECO:0000313" key="3">
    <source>
        <dbReference type="Proteomes" id="UP000887574"/>
    </source>
</evidence>
<dbReference type="AlphaFoldDB" id="A0A915CVR1"/>
<dbReference type="InterPro" id="IPR002126">
    <property type="entry name" value="Cadherin-like_dom"/>
</dbReference>
<evidence type="ECO:0000259" key="2">
    <source>
        <dbReference type="PROSITE" id="PS50268"/>
    </source>
</evidence>
<evidence type="ECO:0000313" key="4">
    <source>
        <dbReference type="WBParaSite" id="jg13170"/>
    </source>
</evidence>
<dbReference type="GO" id="GO:0016020">
    <property type="term" value="C:membrane"/>
    <property type="evidence" value="ECO:0007669"/>
    <property type="project" value="InterPro"/>
</dbReference>
<proteinExistence type="predicted"/>
<dbReference type="InterPro" id="IPR015919">
    <property type="entry name" value="Cadherin-like_sf"/>
</dbReference>
<sequence>MDFDADACLIYRIVEADCLTVLGQPIQGPACKDLFRFQNAGLRNGSITLSKRLNENESTIEDGSIQNKIFALAVVHLNISVSDSNHPLEPSAFASYIIRIKPKKSTENQSHDENDQMTRKFSFPSSDHEIHVSDNLPPNSYIYTFIIFPMVNMNSTNIGYSLVHAQKLFALDSHTGILTSIASLKEIGRENVSVAVKLLNTDQLIDTTTLTVVVQSNKIWLPEFRQQFYLFEANAANQSENSGVVIGQVNAEDKEGDVISHDIVYPGDEQHPHPPQQPFIINSKNTYNKYSSQKKLYYMREHYI</sequence>
<name>A0A915CVR1_9BILA</name>
<protein>
    <submittedName>
        <fullName evidence="4">Cadherin domain-containing protein</fullName>
    </submittedName>
</protein>
<reference evidence="4" key="1">
    <citation type="submission" date="2022-11" db="UniProtKB">
        <authorList>
            <consortium name="WormBaseParasite"/>
        </authorList>
    </citation>
    <scope>IDENTIFICATION</scope>
</reference>
<evidence type="ECO:0000256" key="1">
    <source>
        <dbReference type="PROSITE-ProRule" id="PRU00043"/>
    </source>
</evidence>
<feature type="domain" description="Cadherin" evidence="2">
    <location>
        <begin position="124"/>
        <end position="224"/>
    </location>
</feature>